<evidence type="ECO:0000256" key="4">
    <source>
        <dbReference type="ARBA" id="ARBA00023157"/>
    </source>
</evidence>
<feature type="chain" id="PRO_5014470304" evidence="6">
    <location>
        <begin position="25"/>
        <end position="83"/>
    </location>
</feature>
<reference evidence="8" key="2">
    <citation type="submission" date="2025-08" db="UniProtKB">
        <authorList>
            <consortium name="Ensembl"/>
        </authorList>
    </citation>
    <scope>IDENTIFICATION</scope>
</reference>
<dbReference type="GO" id="GO:0030154">
    <property type="term" value="P:cell differentiation"/>
    <property type="evidence" value="ECO:0007669"/>
    <property type="project" value="Ensembl"/>
</dbReference>
<dbReference type="CDD" id="cd00111">
    <property type="entry name" value="Trefoil"/>
    <property type="match status" value="1"/>
</dbReference>
<dbReference type="AlphaFoldDB" id="A0A2K6L268"/>
<dbReference type="PANTHER" id="PTHR13826:SF18">
    <property type="entry name" value="TREFOIL FACTOR 1"/>
    <property type="match status" value="1"/>
</dbReference>
<reference evidence="8" key="3">
    <citation type="submission" date="2025-09" db="UniProtKB">
        <authorList>
            <consortium name="Ensembl"/>
        </authorList>
    </citation>
    <scope>IDENTIFICATION</scope>
</reference>
<dbReference type="InterPro" id="IPR044913">
    <property type="entry name" value="P_trefoil_dom_sf"/>
</dbReference>
<dbReference type="FunFam" id="4.10.110.10:FF:000001">
    <property type="entry name" value="Trefoil factor 3"/>
    <property type="match status" value="1"/>
</dbReference>
<feature type="disulfide bond" evidence="5">
    <location>
        <begin position="51"/>
        <end position="68"/>
    </location>
</feature>
<dbReference type="GO" id="GO:0008283">
    <property type="term" value="P:cell population proliferation"/>
    <property type="evidence" value="ECO:0007669"/>
    <property type="project" value="Ensembl"/>
</dbReference>
<gene>
    <name evidence="8" type="primary">TFF1</name>
</gene>
<organism evidence="8 9">
    <name type="scientific">Rhinopithecus bieti</name>
    <name type="common">Black snub-nosed monkey</name>
    <name type="synonym">Pygathrix bieti</name>
    <dbReference type="NCBI Taxonomy" id="61621"/>
    <lineage>
        <taxon>Eukaryota</taxon>
        <taxon>Metazoa</taxon>
        <taxon>Chordata</taxon>
        <taxon>Craniata</taxon>
        <taxon>Vertebrata</taxon>
        <taxon>Euteleostomi</taxon>
        <taxon>Mammalia</taxon>
        <taxon>Eutheria</taxon>
        <taxon>Euarchontoglires</taxon>
        <taxon>Primates</taxon>
        <taxon>Haplorrhini</taxon>
        <taxon>Catarrhini</taxon>
        <taxon>Cercopithecidae</taxon>
        <taxon>Colobinae</taxon>
        <taxon>Rhinopithecus</taxon>
    </lineage>
</organism>
<dbReference type="Proteomes" id="UP000233180">
    <property type="component" value="Unassembled WGS sequence"/>
</dbReference>
<dbReference type="GeneTree" id="ENSGT00940000162623"/>
<dbReference type="Pfam" id="PF00088">
    <property type="entry name" value="Trefoil"/>
    <property type="match status" value="1"/>
</dbReference>
<proteinExistence type="predicted"/>
<feature type="disulfide bond" evidence="5">
    <location>
        <begin position="31"/>
        <end position="57"/>
    </location>
</feature>
<feature type="signal peptide" evidence="6">
    <location>
        <begin position="1"/>
        <end position="24"/>
    </location>
</feature>
<feature type="disulfide bond" evidence="5">
    <location>
        <begin position="41"/>
        <end position="56"/>
    </location>
</feature>
<name>A0A2K6L268_RHIBE</name>
<dbReference type="OMA" id="FPWCFHP"/>
<evidence type="ECO:0000256" key="3">
    <source>
        <dbReference type="ARBA" id="ARBA00022729"/>
    </source>
</evidence>
<protein>
    <submittedName>
        <fullName evidence="8">Trefoil factor 1</fullName>
    </submittedName>
</protein>
<dbReference type="PROSITE" id="PS51448">
    <property type="entry name" value="P_TREFOIL_2"/>
    <property type="match status" value="1"/>
</dbReference>
<dbReference type="Ensembl" id="ENSRBIT00000041464.1">
    <property type="protein sequence ID" value="ENSRBIP00000017607.1"/>
    <property type="gene ID" value="ENSRBIG00000032818.1"/>
</dbReference>
<dbReference type="InterPro" id="IPR000519">
    <property type="entry name" value="P_trefoil_dom"/>
</dbReference>
<dbReference type="GO" id="GO:0030277">
    <property type="term" value="P:maintenance of gastrointestinal epithelium"/>
    <property type="evidence" value="ECO:0007669"/>
    <property type="project" value="TreeGrafter"/>
</dbReference>
<keyword evidence="3 6" id="KW-0732">Signal</keyword>
<accession>A0A2K6L268</accession>
<sequence length="83" mass="9081">MAPMQNKVICVLVLVSMLALGTLAQAQTETCEVDPEERQNCGYPGITASQCASRGCCFNDSVRGVLWCFHPKTIEVPPEEDCF</sequence>
<evidence type="ECO:0000313" key="8">
    <source>
        <dbReference type="Ensembl" id="ENSRBIP00000017607.1"/>
    </source>
</evidence>
<evidence type="ECO:0000256" key="2">
    <source>
        <dbReference type="ARBA" id="ARBA00022525"/>
    </source>
</evidence>
<feature type="domain" description="P-type" evidence="7">
    <location>
        <begin position="29"/>
        <end position="72"/>
    </location>
</feature>
<dbReference type="PANTHER" id="PTHR13826">
    <property type="entry name" value="INTESTINAL TREFOIL FACTOR-RELATED"/>
    <property type="match status" value="1"/>
</dbReference>
<dbReference type="STRING" id="61621.ENSRBIP00000017607"/>
<dbReference type="GO" id="GO:0008285">
    <property type="term" value="P:negative regulation of cell population proliferation"/>
    <property type="evidence" value="ECO:0007669"/>
    <property type="project" value="Ensembl"/>
</dbReference>
<keyword evidence="2" id="KW-0964">Secreted</keyword>
<dbReference type="GO" id="GO:0005615">
    <property type="term" value="C:extracellular space"/>
    <property type="evidence" value="ECO:0007669"/>
    <property type="project" value="TreeGrafter"/>
</dbReference>
<dbReference type="SUPFAM" id="SSF57492">
    <property type="entry name" value="Trefoil"/>
    <property type="match status" value="1"/>
</dbReference>
<evidence type="ECO:0000259" key="7">
    <source>
        <dbReference type="PROSITE" id="PS51448"/>
    </source>
</evidence>
<evidence type="ECO:0000256" key="5">
    <source>
        <dbReference type="PROSITE-ProRule" id="PRU00779"/>
    </source>
</evidence>
<dbReference type="PROSITE" id="PS00025">
    <property type="entry name" value="P_TREFOIL_1"/>
    <property type="match status" value="1"/>
</dbReference>
<keyword evidence="4 5" id="KW-1015">Disulfide bond</keyword>
<dbReference type="InterPro" id="IPR017957">
    <property type="entry name" value="P_trefoil_CS"/>
</dbReference>
<comment type="subcellular location">
    <subcellularLocation>
        <location evidence="1">Secreted</location>
    </subcellularLocation>
</comment>
<evidence type="ECO:0000256" key="6">
    <source>
        <dbReference type="SAM" id="SignalP"/>
    </source>
</evidence>
<dbReference type="PRINTS" id="PR00680">
    <property type="entry name" value="PTREFOIL"/>
</dbReference>
<reference evidence="8 9" key="1">
    <citation type="submission" date="2016-06" db="EMBL/GenBank/DDBJ databases">
        <title>Genome of Rhinopithecus bieti.</title>
        <authorList>
            <person name="Wu"/>
            <person name="C.-I. and Zhang"/>
            <person name="Y."/>
        </authorList>
    </citation>
    <scope>NUCLEOTIDE SEQUENCE</scope>
</reference>
<dbReference type="InterPro" id="IPR017994">
    <property type="entry name" value="P_trefoil_chordata"/>
</dbReference>
<dbReference type="SMART" id="SM00018">
    <property type="entry name" value="PD"/>
    <property type="match status" value="1"/>
</dbReference>
<evidence type="ECO:0000256" key="1">
    <source>
        <dbReference type="ARBA" id="ARBA00004613"/>
    </source>
</evidence>
<evidence type="ECO:0000313" key="9">
    <source>
        <dbReference type="Proteomes" id="UP000233180"/>
    </source>
</evidence>
<keyword evidence="9" id="KW-1185">Reference proteome</keyword>
<dbReference type="Gene3D" id="4.10.110.10">
    <property type="entry name" value="Spasmolytic Protein, domain 1"/>
    <property type="match status" value="1"/>
</dbReference>